<dbReference type="PRINTS" id="PR00625">
    <property type="entry name" value="JDOMAIN"/>
</dbReference>
<dbReference type="GO" id="GO:0051082">
    <property type="term" value="F:unfolded protein binding"/>
    <property type="evidence" value="ECO:0007669"/>
    <property type="project" value="TreeGrafter"/>
</dbReference>
<dbReference type="Pfam" id="PF00226">
    <property type="entry name" value="DnaJ"/>
    <property type="match status" value="1"/>
</dbReference>
<dbReference type="GO" id="GO:0051087">
    <property type="term" value="F:protein-folding chaperone binding"/>
    <property type="evidence" value="ECO:0007669"/>
    <property type="project" value="TreeGrafter"/>
</dbReference>
<feature type="non-terminal residue" evidence="2">
    <location>
        <position position="1"/>
    </location>
</feature>
<comment type="caution">
    <text evidence="2">The sequence shown here is derived from an EMBL/GenBank/DDBJ whole genome shotgun (WGS) entry which is preliminary data.</text>
</comment>
<dbReference type="PANTHER" id="PTHR43948">
    <property type="entry name" value="DNAJ HOMOLOG SUBFAMILY B"/>
    <property type="match status" value="1"/>
</dbReference>
<evidence type="ECO:0000313" key="2">
    <source>
        <dbReference type="EMBL" id="CAG8638304.1"/>
    </source>
</evidence>
<dbReference type="InterPro" id="IPR001623">
    <property type="entry name" value="DnaJ_domain"/>
</dbReference>
<gene>
    <name evidence="2" type="ORF">POCULU_LOCUS9276</name>
</gene>
<keyword evidence="3" id="KW-1185">Reference proteome</keyword>
<protein>
    <submittedName>
        <fullName evidence="2">10487_t:CDS:1</fullName>
    </submittedName>
</protein>
<dbReference type="PANTHER" id="PTHR43948:SF21">
    <property type="entry name" value="DNAJ DOMAIN-CONTAINING PROTEIN"/>
    <property type="match status" value="1"/>
</dbReference>
<dbReference type="GO" id="GO:0044183">
    <property type="term" value="F:protein folding chaperone"/>
    <property type="evidence" value="ECO:0007669"/>
    <property type="project" value="TreeGrafter"/>
</dbReference>
<proteinExistence type="predicted"/>
<dbReference type="EMBL" id="CAJVPJ010003310">
    <property type="protein sequence ID" value="CAG8638304.1"/>
    <property type="molecule type" value="Genomic_DNA"/>
</dbReference>
<dbReference type="AlphaFoldDB" id="A0A9N9DEC8"/>
<organism evidence="2 3">
    <name type="scientific">Paraglomus occultum</name>
    <dbReference type="NCBI Taxonomy" id="144539"/>
    <lineage>
        <taxon>Eukaryota</taxon>
        <taxon>Fungi</taxon>
        <taxon>Fungi incertae sedis</taxon>
        <taxon>Mucoromycota</taxon>
        <taxon>Glomeromycotina</taxon>
        <taxon>Glomeromycetes</taxon>
        <taxon>Paraglomerales</taxon>
        <taxon>Paraglomeraceae</taxon>
        <taxon>Paraglomus</taxon>
    </lineage>
</organism>
<dbReference type="Proteomes" id="UP000789572">
    <property type="component" value="Unassembled WGS sequence"/>
</dbReference>
<dbReference type="Gene3D" id="1.10.287.110">
    <property type="entry name" value="DnaJ domain"/>
    <property type="match status" value="1"/>
</dbReference>
<dbReference type="SMART" id="SM00271">
    <property type="entry name" value="DnaJ"/>
    <property type="match status" value="1"/>
</dbReference>
<accession>A0A9N9DEC8</accession>
<sequence>MDELPDYYVVLGINNTATSSEIRDAYKLRALETHPDRYPIIDSTVTREEATKAFQKVADAYFVLSDPTQREKY</sequence>
<name>A0A9N9DEC8_9GLOM</name>
<dbReference type="SUPFAM" id="SSF46565">
    <property type="entry name" value="Chaperone J-domain"/>
    <property type="match status" value="1"/>
</dbReference>
<feature type="domain" description="J" evidence="1">
    <location>
        <begin position="6"/>
        <end position="73"/>
    </location>
</feature>
<dbReference type="GO" id="GO:0005634">
    <property type="term" value="C:nucleus"/>
    <property type="evidence" value="ECO:0007669"/>
    <property type="project" value="TreeGrafter"/>
</dbReference>
<evidence type="ECO:0000259" key="1">
    <source>
        <dbReference type="PROSITE" id="PS50076"/>
    </source>
</evidence>
<dbReference type="InterPro" id="IPR036869">
    <property type="entry name" value="J_dom_sf"/>
</dbReference>
<reference evidence="2" key="1">
    <citation type="submission" date="2021-06" db="EMBL/GenBank/DDBJ databases">
        <authorList>
            <person name="Kallberg Y."/>
            <person name="Tangrot J."/>
            <person name="Rosling A."/>
        </authorList>
    </citation>
    <scope>NUCLEOTIDE SEQUENCE</scope>
    <source>
        <strain evidence="2">IA702</strain>
    </source>
</reference>
<dbReference type="PROSITE" id="PS50076">
    <property type="entry name" value="DNAJ_2"/>
    <property type="match status" value="1"/>
</dbReference>
<dbReference type="OrthoDB" id="442087at2759"/>
<dbReference type="CDD" id="cd06257">
    <property type="entry name" value="DnaJ"/>
    <property type="match status" value="1"/>
</dbReference>
<dbReference type="GO" id="GO:0005737">
    <property type="term" value="C:cytoplasm"/>
    <property type="evidence" value="ECO:0007669"/>
    <property type="project" value="TreeGrafter"/>
</dbReference>
<evidence type="ECO:0000313" key="3">
    <source>
        <dbReference type="Proteomes" id="UP000789572"/>
    </source>
</evidence>